<proteinExistence type="predicted"/>
<sequence>MANDKKSKQVAGTANVLKQTSTYEHLVEDFGEPAANGMMAKAINDVAPVDKKVTATDVSGFAKVTTAMRTLPVNVAAAVDKGMADAKDVVSDLLNNLDKESDKPIEPAANPTPETEGEPKK</sequence>
<gene>
    <name evidence="3" type="ORF">C1C91_22230</name>
    <name evidence="2" type="ORF">C1C91_23180</name>
</gene>
<organism evidence="3 4">
    <name type="scientific">Aeromonas caviae</name>
    <name type="common">Aeromonas punctata</name>
    <dbReference type="NCBI Taxonomy" id="648"/>
    <lineage>
        <taxon>Bacteria</taxon>
        <taxon>Pseudomonadati</taxon>
        <taxon>Pseudomonadota</taxon>
        <taxon>Gammaproteobacteria</taxon>
        <taxon>Aeromonadales</taxon>
        <taxon>Aeromonadaceae</taxon>
        <taxon>Aeromonas</taxon>
    </lineage>
</organism>
<evidence type="ECO:0000313" key="3">
    <source>
        <dbReference type="EMBL" id="QLI60363.1"/>
    </source>
</evidence>
<dbReference type="EMBL" id="CP039627">
    <property type="protein sequence ID" value="QLI60363.1"/>
    <property type="molecule type" value="Genomic_DNA"/>
</dbReference>
<reference evidence="3 4" key="1">
    <citation type="submission" date="2019-04" db="EMBL/GenBank/DDBJ databases">
        <title>Novel transposon Tn6433 variants accelerate the dissemination of tet(E) in Aeromonas under oxytetracycline stresses.</title>
        <authorList>
            <person name="Shi Y."/>
            <person name="Tian Z."/>
            <person name="Zhang Y."/>
            <person name="Zhang H."/>
            <person name="Yang M."/>
        </authorList>
    </citation>
    <scope>NUCLEOTIDE SEQUENCE [LARGE SCALE GENOMIC DNA]</scope>
    <source>
        <strain evidence="3 4">T25-39</strain>
        <plasmid evidence="4">paeca1-b</plasmid>
        <plasmid evidence="3">pAeca1-b</plasmid>
    </source>
</reference>
<keyword evidence="3" id="KW-0614">Plasmid</keyword>
<evidence type="ECO:0000313" key="2">
    <source>
        <dbReference type="EMBL" id="QLI60348.1"/>
    </source>
</evidence>
<dbReference type="EMBL" id="CP039627">
    <property type="protein sequence ID" value="QLI60348.1"/>
    <property type="molecule type" value="Genomic_DNA"/>
</dbReference>
<geneLocation type="plasmid" evidence="4">
    <name>paeca1-b</name>
</geneLocation>
<dbReference type="Proteomes" id="UP000266778">
    <property type="component" value="Plasmid pAeca1-b"/>
</dbReference>
<feature type="region of interest" description="Disordered" evidence="1">
    <location>
        <begin position="95"/>
        <end position="121"/>
    </location>
</feature>
<evidence type="ECO:0000313" key="4">
    <source>
        <dbReference type="Proteomes" id="UP000266778"/>
    </source>
</evidence>
<name>A0A7D5UK98_AERCA</name>
<protein>
    <submittedName>
        <fullName evidence="3">Uncharacterized protein</fullName>
    </submittedName>
</protein>
<evidence type="ECO:0000256" key="1">
    <source>
        <dbReference type="SAM" id="MobiDB-lite"/>
    </source>
</evidence>
<geneLocation type="plasmid" evidence="3">
    <name>pAeca1-b</name>
</geneLocation>
<dbReference type="AlphaFoldDB" id="A0A7D5UK98"/>
<accession>A0A7D5UK98</accession>